<evidence type="ECO:0000313" key="2">
    <source>
        <dbReference type="Proteomes" id="UP001601288"/>
    </source>
</evidence>
<accession>A0ABW6LR31</accession>
<name>A0ABW6LR31_9ACTN</name>
<evidence type="ECO:0000313" key="1">
    <source>
        <dbReference type="EMBL" id="MFE9229776.1"/>
    </source>
</evidence>
<dbReference type="RefSeq" id="WP_358291849.1">
    <property type="nucleotide sequence ID" value="NZ_JBEYGJ010000055.1"/>
</dbReference>
<comment type="caution">
    <text evidence="1">The sequence shown here is derived from an EMBL/GenBank/DDBJ whole genome shotgun (WGS) entry which is preliminary data.</text>
</comment>
<proteinExistence type="predicted"/>
<reference evidence="1 2" key="1">
    <citation type="submission" date="2024-10" db="EMBL/GenBank/DDBJ databases">
        <title>The Natural Products Discovery Center: Release of the First 8490 Sequenced Strains for Exploring Actinobacteria Biosynthetic Diversity.</title>
        <authorList>
            <person name="Kalkreuter E."/>
            <person name="Kautsar S.A."/>
            <person name="Yang D."/>
            <person name="Bader C.D."/>
            <person name="Teijaro C.N."/>
            <person name="Fluegel L."/>
            <person name="Davis C.M."/>
            <person name="Simpson J.R."/>
            <person name="Lauterbach L."/>
            <person name="Steele A.D."/>
            <person name="Gui C."/>
            <person name="Meng S."/>
            <person name="Li G."/>
            <person name="Viehrig K."/>
            <person name="Ye F."/>
            <person name="Su P."/>
            <person name="Kiefer A.F."/>
            <person name="Nichols A."/>
            <person name="Cepeda A.J."/>
            <person name="Yan W."/>
            <person name="Fan B."/>
            <person name="Jiang Y."/>
            <person name="Adhikari A."/>
            <person name="Zheng C.-J."/>
            <person name="Schuster L."/>
            <person name="Cowan T.M."/>
            <person name="Smanski M.J."/>
            <person name="Chevrette M.G."/>
            <person name="De Carvalho L.P.S."/>
            <person name="Shen B."/>
        </authorList>
    </citation>
    <scope>NUCLEOTIDE SEQUENCE [LARGE SCALE GENOMIC DNA]</scope>
    <source>
        <strain evidence="1 2">NPDC007066</strain>
    </source>
</reference>
<organism evidence="1 2">
    <name type="scientific">Streptomyces massasporeus</name>
    <dbReference type="NCBI Taxonomy" id="67324"/>
    <lineage>
        <taxon>Bacteria</taxon>
        <taxon>Bacillati</taxon>
        <taxon>Actinomycetota</taxon>
        <taxon>Actinomycetes</taxon>
        <taxon>Kitasatosporales</taxon>
        <taxon>Streptomycetaceae</taxon>
        <taxon>Streptomyces</taxon>
    </lineage>
</organism>
<gene>
    <name evidence="1" type="ORF">ACFYM3_35320</name>
</gene>
<dbReference type="Proteomes" id="UP001601288">
    <property type="component" value="Unassembled WGS sequence"/>
</dbReference>
<dbReference type="EMBL" id="JBIAFP010000028">
    <property type="protein sequence ID" value="MFE9229776.1"/>
    <property type="molecule type" value="Genomic_DNA"/>
</dbReference>
<keyword evidence="2" id="KW-1185">Reference proteome</keyword>
<sequence length="79" mass="8190">MDGHQIVQLPNANVPNFQRRTLNCPAGRKVIGGGAEARGNGAVLIGSFPTNDGRGWIAVGRQNGSSTVGITVYAICTNP</sequence>
<protein>
    <submittedName>
        <fullName evidence="1">Uncharacterized protein</fullName>
    </submittedName>
</protein>